<dbReference type="PANTHER" id="PTHR44006">
    <property type="entry name" value="U5 SMALL NUCLEAR RIBONUCLEOPROTEIN 40 KDA PROTEIN"/>
    <property type="match status" value="1"/>
</dbReference>
<proteinExistence type="predicted"/>
<dbReference type="PROSITE" id="PS50294">
    <property type="entry name" value="WD_REPEATS_REGION"/>
    <property type="match status" value="1"/>
</dbReference>
<keyword evidence="2" id="KW-0677">Repeat</keyword>
<organism evidence="6 7">
    <name type="scientific">Paramecium tetraurelia</name>
    <dbReference type="NCBI Taxonomy" id="5888"/>
    <lineage>
        <taxon>Eukaryota</taxon>
        <taxon>Sar</taxon>
        <taxon>Alveolata</taxon>
        <taxon>Ciliophora</taxon>
        <taxon>Intramacronucleata</taxon>
        <taxon>Oligohymenophorea</taxon>
        <taxon>Peniculida</taxon>
        <taxon>Parameciidae</taxon>
        <taxon>Paramecium</taxon>
    </lineage>
</organism>
<dbReference type="InterPro" id="IPR001683">
    <property type="entry name" value="PX_dom"/>
</dbReference>
<dbReference type="Pfam" id="PF00787">
    <property type="entry name" value="PX"/>
    <property type="match status" value="1"/>
</dbReference>
<feature type="repeat" description="WD" evidence="3">
    <location>
        <begin position="437"/>
        <end position="470"/>
    </location>
</feature>
<dbReference type="PROSITE" id="PS50195">
    <property type="entry name" value="PX"/>
    <property type="match status" value="1"/>
</dbReference>
<dbReference type="SMART" id="SM00320">
    <property type="entry name" value="WD40"/>
    <property type="match status" value="6"/>
</dbReference>
<dbReference type="EMBL" id="CT868541">
    <property type="protein sequence ID" value="CAK85651.1"/>
    <property type="molecule type" value="Genomic_DNA"/>
</dbReference>
<sequence length="541" mass="62809">MDSKSPISVYFSNNNQASVISFRNDPNDDAIYYMIQVKNKTSDVWQLEKRFSQFEDLAKKLKVLFGEQLPSLPKKKYVTFLVGKTPEDIEKRKAGLDEFIQNLASRPEVVASEPLKQFLEIEKNAKEIIVNPPKQIFEFKGFLHGIRDFTISSEQGLMFVITSDCSVINRLDAYLTNMKAPWESEKGDQALIPVGCVECWLQQESGEFSRLWVKMYNSQAITCYWDAAASVLLVGLDSGSINYLYVPEKEGFKKFTESLEIEQHTDRVMGLYYDSKRKYLHSISKDRKYRVLNLRKGELVADIEPDQYELTCLLGSEERKKTFVGDRHGEIFIYDITKKRPKLVIKIPTNQLFIRGFFIDNQRNYLFSISHENGVILIIDIQLPGREQYSKEVAQLNGKSKSREIGWSAKRGEIYVGNIDGTVTIWDARKSQQLYVLKAHDSDITKLQWLDADQTLLTAAKDKVIKVWSMPQHWRDPKIVEKEIEQDQQQAKQQNVEQQYKKAQQLFDQGSQDDDEDDMAVWHKDQQRHSDTKYEDIVELK</sequence>
<dbReference type="InterPro" id="IPR052234">
    <property type="entry name" value="U5_snRNP_Component"/>
</dbReference>
<feature type="domain" description="PX" evidence="5">
    <location>
        <begin position="11"/>
        <end position="126"/>
    </location>
</feature>
<dbReference type="AlphaFoldDB" id="A0DRI4"/>
<dbReference type="Gene3D" id="2.130.10.10">
    <property type="entry name" value="YVTN repeat-like/Quinoprotein amine dehydrogenase"/>
    <property type="match status" value="1"/>
</dbReference>
<evidence type="ECO:0000313" key="7">
    <source>
        <dbReference type="Proteomes" id="UP000000600"/>
    </source>
</evidence>
<evidence type="ECO:0000256" key="2">
    <source>
        <dbReference type="ARBA" id="ARBA00022737"/>
    </source>
</evidence>
<feature type="compositionally biased region" description="Low complexity" evidence="4">
    <location>
        <begin position="487"/>
        <end position="498"/>
    </location>
</feature>
<dbReference type="HOGENOM" id="CLU_528376_0_0_1"/>
<dbReference type="InParanoid" id="A0DRI4"/>
<dbReference type="SUPFAM" id="SSF50978">
    <property type="entry name" value="WD40 repeat-like"/>
    <property type="match status" value="1"/>
</dbReference>
<evidence type="ECO:0000313" key="6">
    <source>
        <dbReference type="EMBL" id="CAK85651.1"/>
    </source>
</evidence>
<gene>
    <name evidence="6" type="ORF">GSPATT00019368001</name>
</gene>
<evidence type="ECO:0000256" key="4">
    <source>
        <dbReference type="SAM" id="MobiDB-lite"/>
    </source>
</evidence>
<feature type="region of interest" description="Disordered" evidence="4">
    <location>
        <begin position="487"/>
        <end position="541"/>
    </location>
</feature>
<dbReference type="eggNOG" id="KOG1409">
    <property type="taxonomic scope" value="Eukaryota"/>
</dbReference>
<dbReference type="CDD" id="cd06093">
    <property type="entry name" value="PX_domain"/>
    <property type="match status" value="1"/>
</dbReference>
<dbReference type="InterPro" id="IPR036322">
    <property type="entry name" value="WD40_repeat_dom_sf"/>
</dbReference>
<dbReference type="Proteomes" id="UP000000600">
    <property type="component" value="Unassembled WGS sequence"/>
</dbReference>
<keyword evidence="1 3" id="KW-0853">WD repeat</keyword>
<dbReference type="SMART" id="SM00312">
    <property type="entry name" value="PX"/>
    <property type="match status" value="1"/>
</dbReference>
<dbReference type="GeneID" id="5038833"/>
<protein>
    <recommendedName>
        <fullName evidence="5">PX domain-containing protein</fullName>
    </recommendedName>
</protein>
<evidence type="ECO:0000259" key="5">
    <source>
        <dbReference type="PROSITE" id="PS50195"/>
    </source>
</evidence>
<name>A0DRI4_PARTE</name>
<dbReference type="Gene3D" id="3.30.1520.10">
    <property type="entry name" value="Phox-like domain"/>
    <property type="match status" value="1"/>
</dbReference>
<dbReference type="GO" id="GO:0035091">
    <property type="term" value="F:phosphatidylinositol binding"/>
    <property type="evidence" value="ECO:0007669"/>
    <property type="project" value="InterPro"/>
</dbReference>
<dbReference type="InterPro" id="IPR015943">
    <property type="entry name" value="WD40/YVTN_repeat-like_dom_sf"/>
</dbReference>
<dbReference type="KEGG" id="ptm:GSPATT00019368001"/>
<evidence type="ECO:0000256" key="3">
    <source>
        <dbReference type="PROSITE-ProRule" id="PRU00221"/>
    </source>
</evidence>
<feature type="compositionally biased region" description="Basic and acidic residues" evidence="4">
    <location>
        <begin position="520"/>
        <end position="541"/>
    </location>
</feature>
<dbReference type="InterPro" id="IPR001680">
    <property type="entry name" value="WD40_rpt"/>
</dbReference>
<dbReference type="InterPro" id="IPR036871">
    <property type="entry name" value="PX_dom_sf"/>
</dbReference>
<reference evidence="6 7" key="1">
    <citation type="journal article" date="2006" name="Nature">
        <title>Global trends of whole-genome duplications revealed by the ciliate Paramecium tetraurelia.</title>
        <authorList>
            <consortium name="Genoscope"/>
            <person name="Aury J.-M."/>
            <person name="Jaillon O."/>
            <person name="Duret L."/>
            <person name="Noel B."/>
            <person name="Jubin C."/>
            <person name="Porcel B.M."/>
            <person name="Segurens B."/>
            <person name="Daubin V."/>
            <person name="Anthouard V."/>
            <person name="Aiach N."/>
            <person name="Arnaiz O."/>
            <person name="Billaut A."/>
            <person name="Beisson J."/>
            <person name="Blanc I."/>
            <person name="Bouhouche K."/>
            <person name="Camara F."/>
            <person name="Duharcourt S."/>
            <person name="Guigo R."/>
            <person name="Gogendeau D."/>
            <person name="Katinka M."/>
            <person name="Keller A.-M."/>
            <person name="Kissmehl R."/>
            <person name="Klotz C."/>
            <person name="Koll F."/>
            <person name="Le Moue A."/>
            <person name="Lepere C."/>
            <person name="Malinsky S."/>
            <person name="Nowacki M."/>
            <person name="Nowak J.K."/>
            <person name="Plattner H."/>
            <person name="Poulain J."/>
            <person name="Ruiz F."/>
            <person name="Serrano V."/>
            <person name="Zagulski M."/>
            <person name="Dessen P."/>
            <person name="Betermier M."/>
            <person name="Weissenbach J."/>
            <person name="Scarpelli C."/>
            <person name="Schachter V."/>
            <person name="Sperling L."/>
            <person name="Meyer E."/>
            <person name="Cohen J."/>
            <person name="Wincker P."/>
        </authorList>
    </citation>
    <scope>NUCLEOTIDE SEQUENCE [LARGE SCALE GENOMIC DNA]</scope>
    <source>
        <strain evidence="6 7">Stock d4-2</strain>
    </source>
</reference>
<dbReference type="STRING" id="5888.A0DRI4"/>
<evidence type="ECO:0000256" key="1">
    <source>
        <dbReference type="ARBA" id="ARBA00022574"/>
    </source>
</evidence>
<dbReference type="OMA" id="DDAIYYM"/>
<dbReference type="Pfam" id="PF00400">
    <property type="entry name" value="WD40"/>
    <property type="match status" value="1"/>
</dbReference>
<dbReference type="OrthoDB" id="10254720at2759"/>
<dbReference type="PANTHER" id="PTHR44006:SF1">
    <property type="entry name" value="U5 SMALL NUCLEAR RIBONUCLEOPROTEIN 40 KDA PROTEIN"/>
    <property type="match status" value="1"/>
</dbReference>
<dbReference type="RefSeq" id="XP_001453048.1">
    <property type="nucleotide sequence ID" value="XM_001453011.1"/>
</dbReference>
<accession>A0DRI4</accession>
<keyword evidence="7" id="KW-1185">Reference proteome</keyword>
<dbReference type="PROSITE" id="PS50082">
    <property type="entry name" value="WD_REPEATS_2"/>
    <property type="match status" value="1"/>
</dbReference>
<dbReference type="SUPFAM" id="SSF64268">
    <property type="entry name" value="PX domain"/>
    <property type="match status" value="1"/>
</dbReference>
<dbReference type="GO" id="GO:0071013">
    <property type="term" value="C:catalytic step 2 spliceosome"/>
    <property type="evidence" value="ECO:0000318"/>
    <property type="project" value="GO_Central"/>
</dbReference>